<gene>
    <name evidence="2" type="ORF">GA0070608_5630</name>
    <name evidence="3" type="ORF">OIE14_31080</name>
</gene>
<accession>A0A1C6W4B5</accession>
<organism evidence="2 4">
    <name type="scientific">Micromonospora peucetia</name>
    <dbReference type="NCBI Taxonomy" id="47871"/>
    <lineage>
        <taxon>Bacteria</taxon>
        <taxon>Bacillati</taxon>
        <taxon>Actinomycetota</taxon>
        <taxon>Actinomycetes</taxon>
        <taxon>Micromonosporales</taxon>
        <taxon>Micromonosporaceae</taxon>
        <taxon>Micromonospora</taxon>
    </lineage>
</organism>
<dbReference type="InterPro" id="IPR036278">
    <property type="entry name" value="Sialidase_sf"/>
</dbReference>
<feature type="region of interest" description="Disordered" evidence="1">
    <location>
        <begin position="56"/>
        <end position="95"/>
    </location>
</feature>
<evidence type="ECO:0000313" key="3">
    <source>
        <dbReference type="EMBL" id="WSA32488.1"/>
    </source>
</evidence>
<sequence length="427" mass="44615">MPDLDFAGLDRAAQAAFKPDFAAVQHRARRRRRTRTAAVSLTALALVAAAGTVGLRTGEPPVPVPGSDVIPTPAFVPSPGPSATASPSPRVGRNAHSGPLVAGDLDHFYLRWYDCQGEDCAMKVGGTADRGATWRTFPLPLPRNAGFVLAAAGQRTLVVNYQYGDGRAAPTRQGWLASVDGGEQWREVTPGTAARVPEGWRVVNHWLGPRFDEIVAADPVTGDVVLVPQTSGLKMSEFTGDVPAGAGIWASGYEEQRTVSGGRLVGQGSAVAVSRDGGRTWDRHVFAGALTAGDDVALDIATRDGRTVYAVGRVGAALVVHRSADGGRTWRRTAGTAVVGERSVRASVRPDGALVVQAGVVAGDRPLMFTSRDEGESLSPVAPAPGAAADPVPGTSGYVQKTWPNASGLWFSADGETWTYVSAPDLP</sequence>
<dbReference type="SUPFAM" id="SSF50939">
    <property type="entry name" value="Sialidases"/>
    <property type="match status" value="1"/>
</dbReference>
<dbReference type="RefSeq" id="WP_091631723.1">
    <property type="nucleotide sequence ID" value="NZ_CP109071.1"/>
</dbReference>
<dbReference type="Gene3D" id="2.130.10.10">
    <property type="entry name" value="YVTN repeat-like/Quinoprotein amine dehydrogenase"/>
    <property type="match status" value="2"/>
</dbReference>
<dbReference type="Proteomes" id="UP001334804">
    <property type="component" value="Chromosome"/>
</dbReference>
<dbReference type="EMBL" id="FMIC01000002">
    <property type="protein sequence ID" value="SCL73356.1"/>
    <property type="molecule type" value="Genomic_DNA"/>
</dbReference>
<evidence type="ECO:0000313" key="5">
    <source>
        <dbReference type="Proteomes" id="UP001334804"/>
    </source>
</evidence>
<dbReference type="CDD" id="cd15482">
    <property type="entry name" value="Sialidase_non-viral"/>
    <property type="match status" value="1"/>
</dbReference>
<name>A0A1C6W4B5_9ACTN</name>
<dbReference type="AlphaFoldDB" id="A0A1C6W4B5"/>
<dbReference type="STRING" id="47871.GA0070608_5630"/>
<evidence type="ECO:0000256" key="1">
    <source>
        <dbReference type="SAM" id="MobiDB-lite"/>
    </source>
</evidence>
<dbReference type="EMBL" id="CP109071">
    <property type="protein sequence ID" value="WSA32488.1"/>
    <property type="molecule type" value="Genomic_DNA"/>
</dbReference>
<reference evidence="3 5" key="2">
    <citation type="submission" date="2022-10" db="EMBL/GenBank/DDBJ databases">
        <title>The complete genomes of actinobacterial strains from the NBC collection.</title>
        <authorList>
            <person name="Joergensen T.S."/>
            <person name="Alvarez Arevalo M."/>
            <person name="Sterndorff E.B."/>
            <person name="Faurdal D."/>
            <person name="Vuksanovic O."/>
            <person name="Mourched A.-S."/>
            <person name="Charusanti P."/>
            <person name="Shaw S."/>
            <person name="Blin K."/>
            <person name="Weber T."/>
        </authorList>
    </citation>
    <scope>NUCLEOTIDE SEQUENCE [LARGE SCALE GENOMIC DNA]</scope>
    <source>
        <strain evidence="3 5">NBC 01809</strain>
    </source>
</reference>
<keyword evidence="5" id="KW-1185">Reference proteome</keyword>
<protein>
    <recommendedName>
        <fullName evidence="6">BNR repeat-like domain-containing protein</fullName>
    </recommendedName>
</protein>
<reference evidence="2 4" key="1">
    <citation type="submission" date="2016-06" db="EMBL/GenBank/DDBJ databases">
        <authorList>
            <person name="Kjaerup R.B."/>
            <person name="Dalgaard T.S."/>
            <person name="Juul-Madsen H.R."/>
        </authorList>
    </citation>
    <scope>NUCLEOTIDE SEQUENCE [LARGE SCALE GENOMIC DNA]</scope>
    <source>
        <strain evidence="2 4">DSM 43363</strain>
    </source>
</reference>
<proteinExistence type="predicted"/>
<dbReference type="Proteomes" id="UP000199343">
    <property type="component" value="Unassembled WGS sequence"/>
</dbReference>
<evidence type="ECO:0000313" key="2">
    <source>
        <dbReference type="EMBL" id="SCL73356.1"/>
    </source>
</evidence>
<dbReference type="InterPro" id="IPR015943">
    <property type="entry name" value="WD40/YVTN_repeat-like_dom_sf"/>
</dbReference>
<dbReference type="OrthoDB" id="3333087at2"/>
<evidence type="ECO:0000313" key="4">
    <source>
        <dbReference type="Proteomes" id="UP000199343"/>
    </source>
</evidence>
<evidence type="ECO:0008006" key="6">
    <source>
        <dbReference type="Google" id="ProtNLM"/>
    </source>
</evidence>